<keyword evidence="9 10" id="KW-0472">Membrane</keyword>
<evidence type="ECO:0000256" key="5">
    <source>
        <dbReference type="ARBA" id="ARBA00022692"/>
    </source>
</evidence>
<evidence type="ECO:0000256" key="10">
    <source>
        <dbReference type="SAM" id="Phobius"/>
    </source>
</evidence>
<dbReference type="EMBL" id="CP092882">
    <property type="protein sequence ID" value="UYV81865.1"/>
    <property type="molecule type" value="Genomic_DNA"/>
</dbReference>
<organism evidence="11 12">
    <name type="scientific">Cordylochernes scorpioides</name>
    <dbReference type="NCBI Taxonomy" id="51811"/>
    <lineage>
        <taxon>Eukaryota</taxon>
        <taxon>Metazoa</taxon>
        <taxon>Ecdysozoa</taxon>
        <taxon>Arthropoda</taxon>
        <taxon>Chelicerata</taxon>
        <taxon>Arachnida</taxon>
        <taxon>Pseudoscorpiones</taxon>
        <taxon>Cheliferoidea</taxon>
        <taxon>Chernetidae</taxon>
        <taxon>Cordylochernes</taxon>
    </lineage>
</organism>
<dbReference type="Proteomes" id="UP001235939">
    <property type="component" value="Chromosome 20"/>
</dbReference>
<keyword evidence="4" id="KW-0808">Transferase</keyword>
<evidence type="ECO:0000256" key="7">
    <source>
        <dbReference type="ARBA" id="ARBA00022824"/>
    </source>
</evidence>
<keyword evidence="7" id="KW-0256">Endoplasmic reticulum</keyword>
<reference evidence="11 12" key="1">
    <citation type="submission" date="2022-01" db="EMBL/GenBank/DDBJ databases">
        <title>A chromosomal length assembly of Cordylochernes scorpioides.</title>
        <authorList>
            <person name="Zeh D."/>
            <person name="Zeh J."/>
        </authorList>
    </citation>
    <scope>NUCLEOTIDE SEQUENCE [LARGE SCALE GENOMIC DNA]</scope>
    <source>
        <strain evidence="11">IN4F17</strain>
        <tissue evidence="11">Whole Body</tissue>
    </source>
</reference>
<accession>A0ABY6LKY7</accession>
<evidence type="ECO:0000256" key="6">
    <source>
        <dbReference type="ARBA" id="ARBA00022777"/>
    </source>
</evidence>
<feature type="transmembrane region" description="Helical" evidence="10">
    <location>
        <begin position="70"/>
        <end position="91"/>
    </location>
</feature>
<feature type="transmembrane region" description="Helical" evidence="10">
    <location>
        <begin position="383"/>
        <end position="402"/>
    </location>
</feature>
<feature type="transmembrane region" description="Helical" evidence="10">
    <location>
        <begin position="215"/>
        <end position="242"/>
    </location>
</feature>
<feature type="transmembrane region" description="Helical" evidence="10">
    <location>
        <begin position="446"/>
        <end position="466"/>
    </location>
</feature>
<protein>
    <recommendedName>
        <fullName evidence="3">dolichol kinase</fullName>
        <ecNumber evidence="3">2.7.1.108</ecNumber>
    </recommendedName>
</protein>
<evidence type="ECO:0000256" key="3">
    <source>
        <dbReference type="ARBA" id="ARBA00012132"/>
    </source>
</evidence>
<feature type="transmembrane region" description="Helical" evidence="10">
    <location>
        <begin position="254"/>
        <end position="270"/>
    </location>
</feature>
<keyword evidence="6" id="KW-0418">Kinase</keyword>
<dbReference type="PANTHER" id="PTHR13205:SF15">
    <property type="entry name" value="DOLICHOL KINASE"/>
    <property type="match status" value="1"/>
</dbReference>
<evidence type="ECO:0000313" key="12">
    <source>
        <dbReference type="Proteomes" id="UP001235939"/>
    </source>
</evidence>
<feature type="transmembrane region" description="Helical" evidence="10">
    <location>
        <begin position="290"/>
        <end position="307"/>
    </location>
</feature>
<evidence type="ECO:0000256" key="4">
    <source>
        <dbReference type="ARBA" id="ARBA00022679"/>
    </source>
</evidence>
<proteinExistence type="inferred from homology"/>
<dbReference type="EC" id="2.7.1.108" evidence="3"/>
<dbReference type="InterPro" id="IPR032974">
    <property type="entry name" value="Polypren_kinase"/>
</dbReference>
<feature type="transmembrane region" description="Helical" evidence="10">
    <location>
        <begin position="31"/>
        <end position="58"/>
    </location>
</feature>
<gene>
    <name evidence="11" type="ORF">LAZ67_20002727</name>
</gene>
<feature type="transmembrane region" description="Helical" evidence="10">
    <location>
        <begin position="319"/>
        <end position="336"/>
    </location>
</feature>
<comment type="similarity">
    <text evidence="2">Belongs to the polyprenol kinase family.</text>
</comment>
<keyword evidence="8 10" id="KW-1133">Transmembrane helix</keyword>
<dbReference type="PANTHER" id="PTHR13205">
    <property type="entry name" value="TRANSMEMBRANE PROTEIN 15-RELATED"/>
    <property type="match status" value="1"/>
</dbReference>
<comment type="subcellular location">
    <subcellularLocation>
        <location evidence="1">Endoplasmic reticulum membrane</location>
        <topology evidence="1">Multi-pass membrane protein</topology>
    </subcellularLocation>
</comment>
<sequence>MHQWPNTMAKSHHKGLAPSQSRPDLVLVSDAAFSGSLTVGLSLFDWILHSVVSIRVLFTMLSPPADEVDACCGLIQVLFLLIALVLLDMILCTGLESMSIVGVFLQFNKFCQKSLFSCLDFFKAVFNPNGIRRNLYLPKGVQNVVRFDDSSESFTFQKPSLVSTTVIGTLLGACLMVQFRKVFSLGQSTILSNASGLIFLQNFLNALFSPFTTNALSLAVLIVLTALSAKPLLCGCLILYFAKRANIVFNNARCLVYGFGILLPLGTMVLNENPFLWLINFVSTPSRMTLMAVWALLTGLTVAYVAWKNMGHAYSSTSIRKVFHFVTTAIILAGVLDPELLTLATGGVLLVFIGIETLRILNFPPLGQHLVETYSIFADEKDTGLVILTPLYLLFGCAFPFWLNLDKKTELCHLAGILTIGIGDSAASIGGTRLGRHQFPGTKKSYEGFACNALSQLVVALVFYSYVLKSPVTWWVVCKMALCCGASAVVETCTTQVDNLVLPIMFYPLWRLLF</sequence>
<keyword evidence="5 10" id="KW-0812">Transmembrane</keyword>
<evidence type="ECO:0000256" key="2">
    <source>
        <dbReference type="ARBA" id="ARBA00010794"/>
    </source>
</evidence>
<feature type="transmembrane region" description="Helical" evidence="10">
    <location>
        <begin position="414"/>
        <end position="434"/>
    </location>
</feature>
<evidence type="ECO:0000256" key="8">
    <source>
        <dbReference type="ARBA" id="ARBA00022989"/>
    </source>
</evidence>
<evidence type="ECO:0000313" key="11">
    <source>
        <dbReference type="EMBL" id="UYV81865.1"/>
    </source>
</evidence>
<name>A0ABY6LKY7_9ARAC</name>
<evidence type="ECO:0000256" key="1">
    <source>
        <dbReference type="ARBA" id="ARBA00004477"/>
    </source>
</evidence>
<evidence type="ECO:0000256" key="9">
    <source>
        <dbReference type="ARBA" id="ARBA00023136"/>
    </source>
</evidence>
<keyword evidence="12" id="KW-1185">Reference proteome</keyword>
<feature type="transmembrane region" description="Helical" evidence="10">
    <location>
        <begin position="342"/>
        <end position="362"/>
    </location>
</feature>
<feature type="transmembrane region" description="Helical" evidence="10">
    <location>
        <begin position="190"/>
        <end position="209"/>
    </location>
</feature>